<dbReference type="GO" id="GO:0008236">
    <property type="term" value="F:serine-type peptidase activity"/>
    <property type="evidence" value="ECO:0007669"/>
    <property type="project" value="InterPro"/>
</dbReference>
<keyword evidence="5" id="KW-1185">Reference proteome</keyword>
<dbReference type="SUPFAM" id="SSF53474">
    <property type="entry name" value="alpha/beta-Hydrolases"/>
    <property type="match status" value="1"/>
</dbReference>
<dbReference type="Pfam" id="PF07859">
    <property type="entry name" value="Abhydrolase_3"/>
    <property type="match status" value="1"/>
</dbReference>
<dbReference type="InterPro" id="IPR001375">
    <property type="entry name" value="Peptidase_S9_cat"/>
</dbReference>
<dbReference type="EMBL" id="JAACJL010000030">
    <property type="protein sequence ID" value="KAF4617368.1"/>
    <property type="molecule type" value="Genomic_DNA"/>
</dbReference>
<proteinExistence type="predicted"/>
<dbReference type="InterPro" id="IPR013094">
    <property type="entry name" value="AB_hydrolase_3"/>
</dbReference>
<name>A0A8H4VPC8_9AGAR</name>
<evidence type="ECO:0000259" key="2">
    <source>
        <dbReference type="Pfam" id="PF00326"/>
    </source>
</evidence>
<organism evidence="4 5">
    <name type="scientific">Agrocybe pediades</name>
    <dbReference type="NCBI Taxonomy" id="84607"/>
    <lineage>
        <taxon>Eukaryota</taxon>
        <taxon>Fungi</taxon>
        <taxon>Dikarya</taxon>
        <taxon>Basidiomycota</taxon>
        <taxon>Agaricomycotina</taxon>
        <taxon>Agaricomycetes</taxon>
        <taxon>Agaricomycetidae</taxon>
        <taxon>Agaricales</taxon>
        <taxon>Agaricineae</taxon>
        <taxon>Strophariaceae</taxon>
        <taxon>Agrocybe</taxon>
    </lineage>
</organism>
<feature type="domain" description="Alpha/beta hydrolase fold-3" evidence="3">
    <location>
        <begin position="48"/>
        <end position="158"/>
    </location>
</feature>
<dbReference type="Gene3D" id="3.40.50.1820">
    <property type="entry name" value="alpha/beta hydrolase"/>
    <property type="match status" value="1"/>
</dbReference>
<keyword evidence="1" id="KW-0378">Hydrolase</keyword>
<gene>
    <name evidence="4" type="ORF">D9613_006159</name>
</gene>
<sequence>MDDLQNLITIQYKTHGSNIPMYYDIHLPSSLSEESEARKVEVPAIPAVVYFHGGGLSVGNRRSWTPIWLKKRVLDLGYAYISPDYRLLPPATAFDIVEDLQDLFKHISNTTFNGRSQAFRIDMDRIAVAGSSAGGTCAYLAATHCLPKPKALVSMYGMGGNFLISHYLRQKHTVFFRGRDLLDPAEFKEYLYPFSEGPLPSIADSPLAYHPQTYHIPGYPANKRMLLPRLYLQLGTFLDYYTGIHDPSISSKLLAIFESGPSDDEEYAHALPSDRYRAIFPQLSVTSAWPETMLLHGIQDTAVPVEESRKMKDVLTKAAVQVDLLEFADSEHSFDYEPGAKERWNKEFDQVKDFLRTRLS</sequence>
<accession>A0A8H4VPC8</accession>
<dbReference type="InterPro" id="IPR050300">
    <property type="entry name" value="GDXG_lipolytic_enzyme"/>
</dbReference>
<dbReference type="AlphaFoldDB" id="A0A8H4VPC8"/>
<protein>
    <recommendedName>
        <fullName evidence="6">Alpha/beta-hydrolase</fullName>
    </recommendedName>
</protein>
<evidence type="ECO:0000313" key="5">
    <source>
        <dbReference type="Proteomes" id="UP000521872"/>
    </source>
</evidence>
<dbReference type="Pfam" id="PF00326">
    <property type="entry name" value="Peptidase_S9"/>
    <property type="match status" value="1"/>
</dbReference>
<dbReference type="GO" id="GO:0006508">
    <property type="term" value="P:proteolysis"/>
    <property type="evidence" value="ECO:0007669"/>
    <property type="project" value="InterPro"/>
</dbReference>
<evidence type="ECO:0008006" key="6">
    <source>
        <dbReference type="Google" id="ProtNLM"/>
    </source>
</evidence>
<comment type="caution">
    <text evidence="4">The sequence shown here is derived from an EMBL/GenBank/DDBJ whole genome shotgun (WGS) entry which is preliminary data.</text>
</comment>
<evidence type="ECO:0000256" key="1">
    <source>
        <dbReference type="ARBA" id="ARBA00022801"/>
    </source>
</evidence>
<dbReference type="Proteomes" id="UP000521872">
    <property type="component" value="Unassembled WGS sequence"/>
</dbReference>
<evidence type="ECO:0000259" key="3">
    <source>
        <dbReference type="Pfam" id="PF07859"/>
    </source>
</evidence>
<evidence type="ECO:0000313" key="4">
    <source>
        <dbReference type="EMBL" id="KAF4617368.1"/>
    </source>
</evidence>
<dbReference type="PANTHER" id="PTHR48081">
    <property type="entry name" value="AB HYDROLASE SUPERFAMILY PROTEIN C4A8.06C"/>
    <property type="match status" value="1"/>
</dbReference>
<dbReference type="PANTHER" id="PTHR48081:SF3">
    <property type="entry name" value="ALPHA_BETA HYDROLASE FOLD-3 DOMAIN-CONTAINING PROTEIN"/>
    <property type="match status" value="1"/>
</dbReference>
<dbReference type="InterPro" id="IPR029058">
    <property type="entry name" value="AB_hydrolase_fold"/>
</dbReference>
<reference evidence="4 5" key="1">
    <citation type="submission" date="2019-12" db="EMBL/GenBank/DDBJ databases">
        <authorList>
            <person name="Floudas D."/>
            <person name="Bentzer J."/>
            <person name="Ahren D."/>
            <person name="Johansson T."/>
            <person name="Persson P."/>
            <person name="Tunlid A."/>
        </authorList>
    </citation>
    <scope>NUCLEOTIDE SEQUENCE [LARGE SCALE GENOMIC DNA]</scope>
    <source>
        <strain evidence="4 5">CBS 102.39</strain>
    </source>
</reference>
<feature type="domain" description="Peptidase S9 prolyl oligopeptidase catalytic" evidence="2">
    <location>
        <begin position="263"/>
        <end position="355"/>
    </location>
</feature>